<evidence type="ECO:0000256" key="1">
    <source>
        <dbReference type="ARBA" id="ARBA00004496"/>
    </source>
</evidence>
<dbReference type="Gene3D" id="3.40.50.720">
    <property type="entry name" value="NAD(P)-binding Rossmann-like Domain"/>
    <property type="match status" value="1"/>
</dbReference>
<dbReference type="AlphaFoldDB" id="A0A172EJV6"/>
<comment type="subcellular location">
    <subcellularLocation>
        <location evidence="1">Cytoplasm</location>
    </subcellularLocation>
</comment>
<keyword evidence="3" id="KW-0521">NADP</keyword>
<dbReference type="Pfam" id="PF00106">
    <property type="entry name" value="adh_short"/>
    <property type="match status" value="1"/>
</dbReference>
<dbReference type="InterPro" id="IPR051721">
    <property type="entry name" value="Biopterin_syn/organic_redct"/>
</dbReference>
<dbReference type="GO" id="GO:0004757">
    <property type="term" value="F:sepiapterin reductase (NADP+) activity"/>
    <property type="evidence" value="ECO:0007669"/>
    <property type="project" value="TreeGrafter"/>
</dbReference>
<organism evidence="5">
    <name type="scientific">Musca domestica</name>
    <name type="common">House fly</name>
    <dbReference type="NCBI Taxonomy" id="7370"/>
    <lineage>
        <taxon>Eukaryota</taxon>
        <taxon>Metazoa</taxon>
        <taxon>Ecdysozoa</taxon>
        <taxon>Arthropoda</taxon>
        <taxon>Hexapoda</taxon>
        <taxon>Insecta</taxon>
        <taxon>Pterygota</taxon>
        <taxon>Neoptera</taxon>
        <taxon>Endopterygota</taxon>
        <taxon>Diptera</taxon>
        <taxon>Brachycera</taxon>
        <taxon>Muscomorpha</taxon>
        <taxon>Muscoidea</taxon>
        <taxon>Muscidae</taxon>
        <taxon>Musca</taxon>
    </lineage>
</organism>
<accession>A0A172EJV6</accession>
<evidence type="ECO:0000256" key="4">
    <source>
        <dbReference type="ARBA" id="ARBA00023002"/>
    </source>
</evidence>
<keyword evidence="4" id="KW-0560">Oxidoreductase</keyword>
<proteinExistence type="evidence at transcript level"/>
<dbReference type="GO" id="GO:0006729">
    <property type="term" value="P:tetrahydrobiopterin biosynthetic process"/>
    <property type="evidence" value="ECO:0007669"/>
    <property type="project" value="TreeGrafter"/>
</dbReference>
<evidence type="ECO:0000256" key="2">
    <source>
        <dbReference type="ARBA" id="ARBA00022490"/>
    </source>
</evidence>
<dbReference type="InterPro" id="IPR002347">
    <property type="entry name" value="SDR_fam"/>
</dbReference>
<dbReference type="EMBL" id="KT364743">
    <property type="protein sequence ID" value="AKU62115.1"/>
    <property type="molecule type" value="mRNA"/>
</dbReference>
<dbReference type="VEuPathDB" id="VectorBase:MDOA011336"/>
<evidence type="ECO:0000313" key="5">
    <source>
        <dbReference type="EMBL" id="AKU62115.1"/>
    </source>
</evidence>
<name>A0A172EJV6_MUSDO</name>
<dbReference type="VEuPathDB" id="VectorBase:MDOMA2_007580"/>
<dbReference type="SUPFAM" id="SSF51735">
    <property type="entry name" value="NAD(P)-binding Rossmann-fold domains"/>
    <property type="match status" value="1"/>
</dbReference>
<dbReference type="PANTHER" id="PTHR44085:SF2">
    <property type="entry name" value="SEPIAPTERIN REDUCTASE"/>
    <property type="match status" value="1"/>
</dbReference>
<dbReference type="InterPro" id="IPR036291">
    <property type="entry name" value="NAD(P)-bd_dom_sf"/>
</dbReference>
<dbReference type="BRENDA" id="1.1.1.325">
    <property type="organism ID" value="3486"/>
</dbReference>
<keyword evidence="2" id="KW-0963">Cytoplasm</keyword>
<evidence type="ECO:0000256" key="3">
    <source>
        <dbReference type="ARBA" id="ARBA00022857"/>
    </source>
</evidence>
<sequence>MSAKRMDLKKKSLFVLSGISNPLGEHLAIEMCQRFQTGSLVMLIDVDDECLQEVRKEIEALTKGLQVICCNLMDWQNADSKLFHNLLATVLSLPQQEAGGFKEFEFALIVHNEGTLATHMLMEPQDAESWMAFANQQLYAPVALNQEFIKCAALKDTPKLLININSQFMLQPMFYSSLKCSCKKARDMYFRSVASDESLQNVTVMSYAPGILKTHQPQYDDNNNVIDVADVINAGEGDEKLLKLPRVEPQQATLKLINILEEISFISGHDVDYYDTYVL</sequence>
<dbReference type="GO" id="GO:0005737">
    <property type="term" value="C:cytoplasm"/>
    <property type="evidence" value="ECO:0007669"/>
    <property type="project" value="UniProtKB-SubCell"/>
</dbReference>
<protein>
    <submittedName>
        <fullName evidence="5">Sepiapterin reductase</fullName>
    </submittedName>
</protein>
<reference evidence="5" key="1">
    <citation type="submission" date="2015-08" db="EMBL/GenBank/DDBJ databases">
        <title>Expression and enzyme activity detection of a new sepiapterin reductase gene from Musca domestica larva.</title>
        <authorList>
            <person name="Tang Y."/>
            <person name="Ma H."/>
        </authorList>
    </citation>
    <scope>NUCLEOTIDE SEQUENCE</scope>
</reference>
<dbReference type="PANTHER" id="PTHR44085">
    <property type="entry name" value="SEPIAPTERIN REDUCTASE"/>
    <property type="match status" value="1"/>
</dbReference>
<dbReference type="BRENDA" id="1.1.1.153">
    <property type="organism ID" value="3486"/>
</dbReference>